<keyword evidence="4" id="KW-1185">Reference proteome</keyword>
<evidence type="ECO:0000313" key="4">
    <source>
        <dbReference type="Proteomes" id="UP001303647"/>
    </source>
</evidence>
<evidence type="ECO:0000313" key="3">
    <source>
        <dbReference type="EMBL" id="KAK4249545.1"/>
    </source>
</evidence>
<proteinExistence type="predicted"/>
<keyword evidence="2" id="KW-0472">Membrane</keyword>
<dbReference type="EMBL" id="MU857622">
    <property type="protein sequence ID" value="KAK4249545.1"/>
    <property type="molecule type" value="Genomic_DNA"/>
</dbReference>
<feature type="transmembrane region" description="Helical" evidence="2">
    <location>
        <begin position="185"/>
        <end position="206"/>
    </location>
</feature>
<gene>
    <name evidence="3" type="ORF">C7999DRAFT_39374</name>
</gene>
<comment type="caution">
    <text evidence="3">The sequence shown here is derived from an EMBL/GenBank/DDBJ whole genome shotgun (WGS) entry which is preliminary data.</text>
</comment>
<feature type="region of interest" description="Disordered" evidence="1">
    <location>
        <begin position="218"/>
        <end position="284"/>
    </location>
</feature>
<accession>A0AAN7HRL8</accession>
<evidence type="ECO:0000256" key="2">
    <source>
        <dbReference type="SAM" id="Phobius"/>
    </source>
</evidence>
<evidence type="ECO:0000256" key="1">
    <source>
        <dbReference type="SAM" id="MobiDB-lite"/>
    </source>
</evidence>
<keyword evidence="2" id="KW-1133">Transmembrane helix</keyword>
<reference evidence="3" key="1">
    <citation type="journal article" date="2023" name="Mol. Phylogenet. Evol.">
        <title>Genome-scale phylogeny and comparative genomics of the fungal order Sordariales.</title>
        <authorList>
            <person name="Hensen N."/>
            <person name="Bonometti L."/>
            <person name="Westerberg I."/>
            <person name="Brannstrom I.O."/>
            <person name="Guillou S."/>
            <person name="Cros-Aarteil S."/>
            <person name="Calhoun S."/>
            <person name="Haridas S."/>
            <person name="Kuo A."/>
            <person name="Mondo S."/>
            <person name="Pangilinan J."/>
            <person name="Riley R."/>
            <person name="LaButti K."/>
            <person name="Andreopoulos B."/>
            <person name="Lipzen A."/>
            <person name="Chen C."/>
            <person name="Yan M."/>
            <person name="Daum C."/>
            <person name="Ng V."/>
            <person name="Clum A."/>
            <person name="Steindorff A."/>
            <person name="Ohm R.A."/>
            <person name="Martin F."/>
            <person name="Silar P."/>
            <person name="Natvig D.O."/>
            <person name="Lalanne C."/>
            <person name="Gautier V."/>
            <person name="Ament-Velasquez S.L."/>
            <person name="Kruys A."/>
            <person name="Hutchinson M.I."/>
            <person name="Powell A.J."/>
            <person name="Barry K."/>
            <person name="Miller A.N."/>
            <person name="Grigoriev I.V."/>
            <person name="Debuchy R."/>
            <person name="Gladieux P."/>
            <person name="Hiltunen Thoren M."/>
            <person name="Johannesson H."/>
        </authorList>
    </citation>
    <scope>NUCLEOTIDE SEQUENCE</scope>
    <source>
        <strain evidence="3">CBS 359.72</strain>
    </source>
</reference>
<name>A0AAN7HRL8_9PEZI</name>
<dbReference type="Proteomes" id="UP001303647">
    <property type="component" value="Unassembled WGS sequence"/>
</dbReference>
<keyword evidence="2" id="KW-0812">Transmembrane</keyword>
<reference evidence="3" key="2">
    <citation type="submission" date="2023-05" db="EMBL/GenBank/DDBJ databases">
        <authorList>
            <consortium name="Lawrence Berkeley National Laboratory"/>
            <person name="Steindorff A."/>
            <person name="Hensen N."/>
            <person name="Bonometti L."/>
            <person name="Westerberg I."/>
            <person name="Brannstrom I.O."/>
            <person name="Guillou S."/>
            <person name="Cros-Aarteil S."/>
            <person name="Calhoun S."/>
            <person name="Haridas S."/>
            <person name="Kuo A."/>
            <person name="Mondo S."/>
            <person name="Pangilinan J."/>
            <person name="Riley R."/>
            <person name="Labutti K."/>
            <person name="Andreopoulos B."/>
            <person name="Lipzen A."/>
            <person name="Chen C."/>
            <person name="Yanf M."/>
            <person name="Daum C."/>
            <person name="Ng V."/>
            <person name="Clum A."/>
            <person name="Ohm R."/>
            <person name="Martin F."/>
            <person name="Silar P."/>
            <person name="Natvig D."/>
            <person name="Lalanne C."/>
            <person name="Gautier V."/>
            <person name="Ament-Velasquez S.L."/>
            <person name="Kruys A."/>
            <person name="Hutchinson M.I."/>
            <person name="Powell A.J."/>
            <person name="Barry K."/>
            <person name="Miller A.N."/>
            <person name="Grigoriev I.V."/>
            <person name="Debuchy R."/>
            <person name="Gladieux P."/>
            <person name="Thoren M.H."/>
            <person name="Johannesson H."/>
        </authorList>
    </citation>
    <scope>NUCLEOTIDE SEQUENCE</scope>
    <source>
        <strain evidence="3">CBS 359.72</strain>
    </source>
</reference>
<organism evidence="3 4">
    <name type="scientific">Corynascus novoguineensis</name>
    <dbReference type="NCBI Taxonomy" id="1126955"/>
    <lineage>
        <taxon>Eukaryota</taxon>
        <taxon>Fungi</taxon>
        <taxon>Dikarya</taxon>
        <taxon>Ascomycota</taxon>
        <taxon>Pezizomycotina</taxon>
        <taxon>Sordariomycetes</taxon>
        <taxon>Sordariomycetidae</taxon>
        <taxon>Sordariales</taxon>
        <taxon>Chaetomiaceae</taxon>
        <taxon>Corynascus</taxon>
    </lineage>
</organism>
<feature type="transmembrane region" description="Helical" evidence="2">
    <location>
        <begin position="40"/>
        <end position="63"/>
    </location>
</feature>
<sequence length="323" mass="37191">MRRCSLFLRLHSRPARHDGREEDENDTGEKPEPVQRRRDWCAVVLTAIRLFQFIYFAGLYFSLYDLQRSSYFWDDSPWQHSPDQRRHSRRTMRWVRMQASITLMYHTGALIAPWLLRLLRATRRPFTSVATVFGDGWTLMALLNTLVMLDSTHEDYCHSSLHGVDFDLRNIFNFHSHTVCKSLDLIFGLGGLVILSHVVTAIVTGWRAKRSFPTVHAKVEPPSDIEQGITQRPVPEEPSTPATPHRGHSPPPSYHSVIPELAQEHQEYTRRTSSHSSRGRLSMETTSSLGIERYGYLVSDGWRAPEQPPVYSSRPPSLHHVTI</sequence>
<feature type="transmembrane region" description="Helical" evidence="2">
    <location>
        <begin position="128"/>
        <end position="149"/>
    </location>
</feature>
<dbReference type="AlphaFoldDB" id="A0AAN7HRL8"/>
<protein>
    <submittedName>
        <fullName evidence="3">Uncharacterized protein</fullName>
    </submittedName>
</protein>
<feature type="transmembrane region" description="Helical" evidence="2">
    <location>
        <begin position="97"/>
        <end position="116"/>
    </location>
</feature>